<name>A0A067NAS6_BOTB1</name>
<dbReference type="STRING" id="930990.A0A067NAS6"/>
<keyword evidence="3" id="KW-1185">Reference proteome</keyword>
<evidence type="ECO:0000313" key="2">
    <source>
        <dbReference type="EMBL" id="KDQ20846.1"/>
    </source>
</evidence>
<dbReference type="GO" id="GO:0110078">
    <property type="term" value="C:TTT Hsp90 cochaperone complex"/>
    <property type="evidence" value="ECO:0007669"/>
    <property type="project" value="InterPro"/>
</dbReference>
<dbReference type="Proteomes" id="UP000027195">
    <property type="component" value="Unassembled WGS sequence"/>
</dbReference>
<protein>
    <submittedName>
        <fullName evidence="2">Uncharacterized protein</fullName>
    </submittedName>
</protein>
<gene>
    <name evidence="2" type="ORF">BOTBODRAFT_124701</name>
</gene>
<dbReference type="GO" id="GO:0005829">
    <property type="term" value="C:cytosol"/>
    <property type="evidence" value="ECO:0007669"/>
    <property type="project" value="TreeGrafter"/>
</dbReference>
<reference evidence="3" key="1">
    <citation type="journal article" date="2014" name="Proc. Natl. Acad. Sci. U.S.A.">
        <title>Extensive sampling of basidiomycete genomes demonstrates inadequacy of the white-rot/brown-rot paradigm for wood decay fungi.</title>
        <authorList>
            <person name="Riley R."/>
            <person name="Salamov A.A."/>
            <person name="Brown D.W."/>
            <person name="Nagy L.G."/>
            <person name="Floudas D."/>
            <person name="Held B.W."/>
            <person name="Levasseur A."/>
            <person name="Lombard V."/>
            <person name="Morin E."/>
            <person name="Otillar R."/>
            <person name="Lindquist E.A."/>
            <person name="Sun H."/>
            <person name="LaButti K.M."/>
            <person name="Schmutz J."/>
            <person name="Jabbour D."/>
            <person name="Luo H."/>
            <person name="Baker S.E."/>
            <person name="Pisabarro A.G."/>
            <person name="Walton J.D."/>
            <person name="Blanchette R.A."/>
            <person name="Henrissat B."/>
            <person name="Martin F."/>
            <person name="Cullen D."/>
            <person name="Hibbett D.S."/>
            <person name="Grigoriev I.V."/>
        </authorList>
    </citation>
    <scope>NUCLEOTIDE SEQUENCE [LARGE SCALE GENOMIC DNA]</scope>
    <source>
        <strain evidence="3">FD-172 SS1</strain>
    </source>
</reference>
<organism evidence="2 3">
    <name type="scientific">Botryobasidium botryosum (strain FD-172 SS1)</name>
    <dbReference type="NCBI Taxonomy" id="930990"/>
    <lineage>
        <taxon>Eukaryota</taxon>
        <taxon>Fungi</taxon>
        <taxon>Dikarya</taxon>
        <taxon>Basidiomycota</taxon>
        <taxon>Agaricomycotina</taxon>
        <taxon>Agaricomycetes</taxon>
        <taxon>Cantharellales</taxon>
        <taxon>Botryobasidiaceae</taxon>
        <taxon>Botryobasidium</taxon>
    </lineage>
</organism>
<proteinExistence type="inferred from homology"/>
<dbReference type="GO" id="GO:0005634">
    <property type="term" value="C:nucleus"/>
    <property type="evidence" value="ECO:0007669"/>
    <property type="project" value="TreeGrafter"/>
</dbReference>
<dbReference type="HOGENOM" id="CLU_046584_0_0_1"/>
<dbReference type="InterPro" id="IPR016024">
    <property type="entry name" value="ARM-type_fold"/>
</dbReference>
<comment type="similarity">
    <text evidence="1">Belongs to the TTI2 family.</text>
</comment>
<dbReference type="PANTHER" id="PTHR32226">
    <property type="entry name" value="TELO2-INTERACTING PROTEIN 2"/>
    <property type="match status" value="1"/>
</dbReference>
<evidence type="ECO:0000256" key="1">
    <source>
        <dbReference type="ARBA" id="ARBA00034736"/>
    </source>
</evidence>
<dbReference type="SUPFAM" id="SSF48371">
    <property type="entry name" value="ARM repeat"/>
    <property type="match status" value="1"/>
</dbReference>
<dbReference type="InterPro" id="IPR018870">
    <property type="entry name" value="Tti2"/>
</dbReference>
<dbReference type="OrthoDB" id="6417021at2759"/>
<dbReference type="EMBL" id="KL198017">
    <property type="protein sequence ID" value="KDQ20846.1"/>
    <property type="molecule type" value="Genomic_DNA"/>
</dbReference>
<dbReference type="InParanoid" id="A0A067NAS6"/>
<accession>A0A067NAS6</accession>
<sequence length="452" mass="50112">MAVLTEDDPIEGVAPALTGLVDSLRVPEEFSWQEYENDTRTKEKLASWQIGSAHRLQDLAALLEKHPSLVKVHVAPIILAVASFVGDDPFITAQARSTAVGCLDAIARAHVTADEQRAMVKVTLESGIKPLFIGNIHPVINPETGRKLPRAAGGAGAAQDFYEDQLWKQRGIGCWNTIRWCIQHLGREDIDEIWPLIIPPVMTILEDYDPPFKIRGLLIVRDLLERVSGGLLKRTGIDTLFYSAFTTALTFLTSPETPSLLPLTISCYRLLVEKTTDPSSQTFYEKLWDLVSRGIINPWAWAGDNLEIMIASVDALPELVISLGIGSSRFLKAFIPQLSDNLIPKPYTLISRRLQLSSAKCLIVIIQECKPRIASWNGRILDGILRCWVSLQEAGESGDTDGELSATLSQCLQDLCIALPEATPDLHKNEFCRLRELDETMFTPLLPPISEL</sequence>
<dbReference type="AlphaFoldDB" id="A0A067NAS6"/>
<evidence type="ECO:0000313" key="3">
    <source>
        <dbReference type="Proteomes" id="UP000027195"/>
    </source>
</evidence>
<dbReference type="Pfam" id="PF10521">
    <property type="entry name" value="Tti2"/>
    <property type="match status" value="1"/>
</dbReference>
<dbReference type="PANTHER" id="PTHR32226:SF2">
    <property type="entry name" value="TELO2-INTERACTING PROTEIN 2"/>
    <property type="match status" value="1"/>
</dbReference>